<feature type="region of interest" description="Disordered" evidence="6">
    <location>
        <begin position="315"/>
        <end position="335"/>
    </location>
</feature>
<dbReference type="InterPro" id="IPR049326">
    <property type="entry name" value="Rhodopsin_dom_fungi"/>
</dbReference>
<feature type="transmembrane region" description="Helical" evidence="7">
    <location>
        <begin position="46"/>
        <end position="67"/>
    </location>
</feature>
<comment type="caution">
    <text evidence="9">The sequence shown here is derived from an EMBL/GenBank/DDBJ whole genome shotgun (WGS) entry which is preliminary data.</text>
</comment>
<evidence type="ECO:0000313" key="9">
    <source>
        <dbReference type="EMBL" id="KAL0633986.1"/>
    </source>
</evidence>
<organism evidence="9 10">
    <name type="scientific">Discina gigas</name>
    <dbReference type="NCBI Taxonomy" id="1032678"/>
    <lineage>
        <taxon>Eukaryota</taxon>
        <taxon>Fungi</taxon>
        <taxon>Dikarya</taxon>
        <taxon>Ascomycota</taxon>
        <taxon>Pezizomycotina</taxon>
        <taxon>Pezizomycetes</taxon>
        <taxon>Pezizales</taxon>
        <taxon>Discinaceae</taxon>
        <taxon>Discina</taxon>
    </lineage>
</organism>
<evidence type="ECO:0000256" key="7">
    <source>
        <dbReference type="SAM" id="Phobius"/>
    </source>
</evidence>
<keyword evidence="10" id="KW-1185">Reference proteome</keyword>
<gene>
    <name evidence="9" type="ORF">Q9L58_007087</name>
</gene>
<sequence length="373" mass="41874">MDRSEESIYGVHLIHDIYIFYGIGMACALLRIIIRCAITRRLGFEEFIMMALAACYTGYITCVRNYLKNGTNLMTLSERLVVLLQPELIKQHEQGSKALISSWFLYVTVIWGCKFSIWLVCKKLTDRAATQRTRVRYTGFLLAFSYSVALITLFSVCNPFPHYWQIDPDPGRECTDGYHMLLIIGSLNILTDIPLLAIPLPIVLRLQIGWRQKTLLCLLFGVGVCAMAAALGRILEVSINSPSGPSTFWALTETTCALFVSNVPGQIQSAFTFLLDFRRTRRSAARMSALHSQEYELRIQARTAFTREFSESSLMGSTERITTNDNNENDNNSNSNITKAMAIVAAPLEVTVVERPRMCELAPGRGRALGDIV</sequence>
<dbReference type="Pfam" id="PF20684">
    <property type="entry name" value="Fung_rhodopsin"/>
    <property type="match status" value="1"/>
</dbReference>
<evidence type="ECO:0000256" key="1">
    <source>
        <dbReference type="ARBA" id="ARBA00004141"/>
    </source>
</evidence>
<keyword evidence="4 7" id="KW-0472">Membrane</keyword>
<dbReference type="PANTHER" id="PTHR33048:SF47">
    <property type="entry name" value="INTEGRAL MEMBRANE PROTEIN-RELATED"/>
    <property type="match status" value="1"/>
</dbReference>
<evidence type="ECO:0000256" key="6">
    <source>
        <dbReference type="SAM" id="MobiDB-lite"/>
    </source>
</evidence>
<dbReference type="PROSITE" id="PS51257">
    <property type="entry name" value="PROKAR_LIPOPROTEIN"/>
    <property type="match status" value="1"/>
</dbReference>
<comment type="similarity">
    <text evidence="5">Belongs to the SAT4 family.</text>
</comment>
<dbReference type="InterPro" id="IPR052337">
    <property type="entry name" value="SAT4-like"/>
</dbReference>
<keyword evidence="3 7" id="KW-1133">Transmembrane helix</keyword>
<dbReference type="PANTHER" id="PTHR33048">
    <property type="entry name" value="PTH11-LIKE INTEGRAL MEMBRANE PROTEIN (AFU_ORTHOLOGUE AFUA_5G11245)"/>
    <property type="match status" value="1"/>
</dbReference>
<evidence type="ECO:0000256" key="4">
    <source>
        <dbReference type="ARBA" id="ARBA00023136"/>
    </source>
</evidence>
<feature type="transmembrane region" description="Helical" evidence="7">
    <location>
        <begin position="181"/>
        <end position="203"/>
    </location>
</feature>
<evidence type="ECO:0000259" key="8">
    <source>
        <dbReference type="Pfam" id="PF20684"/>
    </source>
</evidence>
<evidence type="ECO:0000256" key="3">
    <source>
        <dbReference type="ARBA" id="ARBA00022989"/>
    </source>
</evidence>
<feature type="transmembrane region" description="Helical" evidence="7">
    <location>
        <begin position="103"/>
        <end position="121"/>
    </location>
</feature>
<proteinExistence type="inferred from homology"/>
<dbReference type="EMBL" id="JBBBZM010000107">
    <property type="protein sequence ID" value="KAL0633986.1"/>
    <property type="molecule type" value="Genomic_DNA"/>
</dbReference>
<feature type="compositionally biased region" description="Low complexity" evidence="6">
    <location>
        <begin position="318"/>
        <end position="335"/>
    </location>
</feature>
<name>A0ABR3GEH6_9PEZI</name>
<accession>A0ABR3GEH6</accession>
<keyword evidence="2 7" id="KW-0812">Transmembrane</keyword>
<comment type="subcellular location">
    <subcellularLocation>
        <location evidence="1">Membrane</location>
        <topology evidence="1">Multi-pass membrane protein</topology>
    </subcellularLocation>
</comment>
<feature type="domain" description="Rhodopsin" evidence="8">
    <location>
        <begin position="30"/>
        <end position="261"/>
    </location>
</feature>
<evidence type="ECO:0000313" key="10">
    <source>
        <dbReference type="Proteomes" id="UP001447188"/>
    </source>
</evidence>
<evidence type="ECO:0000256" key="2">
    <source>
        <dbReference type="ARBA" id="ARBA00022692"/>
    </source>
</evidence>
<reference evidence="9 10" key="1">
    <citation type="submission" date="2024-02" db="EMBL/GenBank/DDBJ databases">
        <title>Discinaceae phylogenomics.</title>
        <authorList>
            <person name="Dirks A.C."/>
            <person name="James T.Y."/>
        </authorList>
    </citation>
    <scope>NUCLEOTIDE SEQUENCE [LARGE SCALE GENOMIC DNA]</scope>
    <source>
        <strain evidence="9 10">ACD0624</strain>
    </source>
</reference>
<feature type="transmembrane region" description="Helical" evidence="7">
    <location>
        <begin position="215"/>
        <end position="235"/>
    </location>
</feature>
<feature type="transmembrane region" description="Helical" evidence="7">
    <location>
        <begin position="17"/>
        <end position="34"/>
    </location>
</feature>
<dbReference type="Proteomes" id="UP001447188">
    <property type="component" value="Unassembled WGS sequence"/>
</dbReference>
<protein>
    <recommendedName>
        <fullName evidence="8">Rhodopsin domain-containing protein</fullName>
    </recommendedName>
</protein>
<evidence type="ECO:0000256" key="5">
    <source>
        <dbReference type="ARBA" id="ARBA00038359"/>
    </source>
</evidence>
<feature type="transmembrane region" description="Helical" evidence="7">
    <location>
        <begin position="141"/>
        <end position="161"/>
    </location>
</feature>